<dbReference type="InterPro" id="IPR019831">
    <property type="entry name" value="Mn/Fe_SOD_N"/>
</dbReference>
<evidence type="ECO:0000256" key="5">
    <source>
        <dbReference type="SAM" id="MobiDB-lite"/>
    </source>
</evidence>
<dbReference type="PANTHER" id="PTHR11404:SF6">
    <property type="entry name" value="SUPEROXIDE DISMUTASE [MN], MITOCHONDRIAL"/>
    <property type="match status" value="1"/>
</dbReference>
<evidence type="ECO:0000259" key="7">
    <source>
        <dbReference type="Pfam" id="PF02777"/>
    </source>
</evidence>
<evidence type="ECO:0000256" key="1">
    <source>
        <dbReference type="ARBA" id="ARBA00008714"/>
    </source>
</evidence>
<evidence type="ECO:0000313" key="8">
    <source>
        <dbReference type="EMBL" id="MFD0870863.1"/>
    </source>
</evidence>
<sequence>MLRVYGPLMPLRLLEEIRFWKMQEKEHTEVIRALVGNLEPQYVKLLEEWEPVFERTEMTATQWIEALIRSPGSISPYAHSQVQALVQESVRQSRLFVRQLMHMLHHSQAIAGNPTAQVVVRHIIRESEYFLGVLDAFMYDRGQEPPWHGSYGAGAVWTGFGYHPQAGSPAASPGSSPNFKGQEAGAYRKSEAAGTNPPERTGTDSAPRSQASGGEEVAKVHLHRESGEPLTAAGEGSWSQMIPDLKPVPIGGHVLPPLPYSYDALEPHIDAETMRIHHDKHHKSYVDGLNLAEKNMARARQTGDFALIKHWEREAAFNGAGHYLHTIFWNIMSPKGGGKATGPIAQQINKDFGSFASFKKHFSEAANKVEGGGWAILVWSPRSHRLEILQAEKHQNLSQWDVVPLLVLDVWEHSYYLKYKNERAKYIDAWWNVVNWNHVNERFEQARKLRWQPY</sequence>
<dbReference type="Pfam" id="PF00081">
    <property type="entry name" value="Sod_Fe_N"/>
    <property type="match status" value="1"/>
</dbReference>
<dbReference type="Pfam" id="PF02777">
    <property type="entry name" value="Sod_Fe_C"/>
    <property type="match status" value="1"/>
</dbReference>
<dbReference type="InterPro" id="IPR019833">
    <property type="entry name" value="Mn/Fe_SOD_BS"/>
</dbReference>
<feature type="domain" description="Manganese/iron superoxide dismutase N-terminal" evidence="6">
    <location>
        <begin position="253"/>
        <end position="333"/>
    </location>
</feature>
<name>A0ABW3DBH7_9BACL</name>
<feature type="compositionally biased region" description="Low complexity" evidence="5">
    <location>
        <begin position="166"/>
        <end position="177"/>
    </location>
</feature>
<dbReference type="InterPro" id="IPR050265">
    <property type="entry name" value="Fe/Mn_Superoxide_Dismutase"/>
</dbReference>
<evidence type="ECO:0000256" key="4">
    <source>
        <dbReference type="ARBA" id="ARBA00023002"/>
    </source>
</evidence>
<dbReference type="PRINTS" id="PR01703">
    <property type="entry name" value="MNSODISMTASE"/>
</dbReference>
<dbReference type="EC" id="1.15.1.1" evidence="2"/>
<keyword evidence="9" id="KW-1185">Reference proteome</keyword>
<dbReference type="PROSITE" id="PS00088">
    <property type="entry name" value="SOD_MN"/>
    <property type="match status" value="1"/>
</dbReference>
<accession>A0ABW3DBH7</accession>
<evidence type="ECO:0000256" key="2">
    <source>
        <dbReference type="ARBA" id="ARBA00012682"/>
    </source>
</evidence>
<comment type="similarity">
    <text evidence="1">Belongs to the iron/manganese superoxide dismutase family.</text>
</comment>
<dbReference type="Pfam" id="PF11155">
    <property type="entry name" value="DUF2935"/>
    <property type="match status" value="1"/>
</dbReference>
<dbReference type="SUPFAM" id="SSF54719">
    <property type="entry name" value="Fe,Mn superoxide dismutase (SOD), C-terminal domain"/>
    <property type="match status" value="1"/>
</dbReference>
<dbReference type="Gene3D" id="1.10.287.990">
    <property type="entry name" value="Fe,Mn superoxide dismutase (SOD) domain"/>
    <property type="match status" value="1"/>
</dbReference>
<feature type="compositionally biased region" description="Basic and acidic residues" evidence="5">
    <location>
        <begin position="216"/>
        <end position="227"/>
    </location>
</feature>
<dbReference type="Gene3D" id="1.20.1260.120">
    <property type="entry name" value="Protein of unknown function DUF2935"/>
    <property type="match status" value="1"/>
</dbReference>
<feature type="region of interest" description="Disordered" evidence="5">
    <location>
        <begin position="165"/>
        <end position="239"/>
    </location>
</feature>
<dbReference type="SUPFAM" id="SSF158430">
    <property type="entry name" value="Bacillus cereus metalloprotein-like"/>
    <property type="match status" value="1"/>
</dbReference>
<evidence type="ECO:0000313" key="9">
    <source>
        <dbReference type="Proteomes" id="UP001597120"/>
    </source>
</evidence>
<dbReference type="EMBL" id="JBHTIU010000062">
    <property type="protein sequence ID" value="MFD0870863.1"/>
    <property type="molecule type" value="Genomic_DNA"/>
</dbReference>
<comment type="caution">
    <text evidence="8">The sequence shown here is derived from an EMBL/GenBank/DDBJ whole genome shotgun (WGS) entry which is preliminary data.</text>
</comment>
<dbReference type="InterPro" id="IPR036324">
    <property type="entry name" value="Mn/Fe_SOD_N_sf"/>
</dbReference>
<feature type="domain" description="Manganese/iron superoxide dismutase C-terminal" evidence="7">
    <location>
        <begin position="341"/>
        <end position="442"/>
    </location>
</feature>
<reference evidence="9" key="1">
    <citation type="journal article" date="2019" name="Int. J. Syst. Evol. Microbiol.">
        <title>The Global Catalogue of Microorganisms (GCM) 10K type strain sequencing project: providing services to taxonomists for standard genome sequencing and annotation.</title>
        <authorList>
            <consortium name="The Broad Institute Genomics Platform"/>
            <consortium name="The Broad Institute Genome Sequencing Center for Infectious Disease"/>
            <person name="Wu L."/>
            <person name="Ma J."/>
        </authorList>
    </citation>
    <scope>NUCLEOTIDE SEQUENCE [LARGE SCALE GENOMIC DNA]</scope>
    <source>
        <strain evidence="9">CCUG 57263</strain>
    </source>
</reference>
<dbReference type="RefSeq" id="WP_379289631.1">
    <property type="nucleotide sequence ID" value="NZ_JBHTIU010000062.1"/>
</dbReference>
<proteinExistence type="inferred from homology"/>
<dbReference type="InterPro" id="IPR036314">
    <property type="entry name" value="SOD_C_sf"/>
</dbReference>
<dbReference type="Proteomes" id="UP001597120">
    <property type="component" value="Unassembled WGS sequence"/>
</dbReference>
<dbReference type="PANTHER" id="PTHR11404">
    <property type="entry name" value="SUPEROXIDE DISMUTASE 2"/>
    <property type="match status" value="1"/>
</dbReference>
<feature type="compositionally biased region" description="Polar residues" evidence="5">
    <location>
        <begin position="203"/>
        <end position="212"/>
    </location>
</feature>
<evidence type="ECO:0000256" key="3">
    <source>
        <dbReference type="ARBA" id="ARBA00022723"/>
    </source>
</evidence>
<protein>
    <recommendedName>
        <fullName evidence="2">superoxide dismutase</fullName>
        <ecNumber evidence="2">1.15.1.1</ecNumber>
    </recommendedName>
</protein>
<evidence type="ECO:0000259" key="6">
    <source>
        <dbReference type="Pfam" id="PF00081"/>
    </source>
</evidence>
<keyword evidence="3" id="KW-0479">Metal-binding</keyword>
<dbReference type="InterPro" id="IPR001189">
    <property type="entry name" value="Mn/Fe_SOD"/>
</dbReference>
<organism evidence="8 9">
    <name type="scientific">Paenibacillus residui</name>
    <dbReference type="NCBI Taxonomy" id="629724"/>
    <lineage>
        <taxon>Bacteria</taxon>
        <taxon>Bacillati</taxon>
        <taxon>Bacillota</taxon>
        <taxon>Bacilli</taxon>
        <taxon>Bacillales</taxon>
        <taxon>Paenibacillaceae</taxon>
        <taxon>Paenibacillus</taxon>
    </lineage>
</organism>
<dbReference type="SUPFAM" id="SSF46609">
    <property type="entry name" value="Fe,Mn superoxide dismutase (SOD), N-terminal domain"/>
    <property type="match status" value="1"/>
</dbReference>
<dbReference type="InterPro" id="IPR021328">
    <property type="entry name" value="CotB-like"/>
</dbReference>
<gene>
    <name evidence="8" type="ORF">ACFQ03_17110</name>
</gene>
<dbReference type="Gene3D" id="3.55.40.20">
    <property type="entry name" value="Iron/manganese superoxide dismutase, C-terminal domain"/>
    <property type="match status" value="1"/>
</dbReference>
<dbReference type="InterPro" id="IPR019832">
    <property type="entry name" value="Mn/Fe_SOD_C"/>
</dbReference>
<keyword evidence="4" id="KW-0560">Oxidoreductase</keyword>